<reference evidence="2" key="1">
    <citation type="submission" date="2021-03" db="EMBL/GenBank/DDBJ databases">
        <authorList>
            <person name="Tagirdzhanova G."/>
        </authorList>
    </citation>
    <scope>NUCLEOTIDE SEQUENCE</scope>
</reference>
<gene>
    <name evidence="2" type="ORF">IMSHALPRED_005020</name>
</gene>
<dbReference type="EMBL" id="CAJPDT010000026">
    <property type="protein sequence ID" value="CAF9920854.1"/>
    <property type="molecule type" value="Genomic_DNA"/>
</dbReference>
<dbReference type="OrthoDB" id="5321172at2759"/>
<name>A0A8H3FAA4_9LECA</name>
<comment type="caution">
    <text evidence="2">The sequence shown here is derived from an EMBL/GenBank/DDBJ whole genome shotgun (WGS) entry which is preliminary data.</text>
</comment>
<evidence type="ECO:0000313" key="2">
    <source>
        <dbReference type="EMBL" id="CAF9920854.1"/>
    </source>
</evidence>
<feature type="signal peptide" evidence="1">
    <location>
        <begin position="1"/>
        <end position="21"/>
    </location>
</feature>
<keyword evidence="1" id="KW-0732">Signal</keyword>
<dbReference type="Proteomes" id="UP000664534">
    <property type="component" value="Unassembled WGS sequence"/>
</dbReference>
<evidence type="ECO:0000313" key="3">
    <source>
        <dbReference type="Proteomes" id="UP000664534"/>
    </source>
</evidence>
<organism evidence="2 3">
    <name type="scientific">Imshaugia aleurites</name>
    <dbReference type="NCBI Taxonomy" id="172621"/>
    <lineage>
        <taxon>Eukaryota</taxon>
        <taxon>Fungi</taxon>
        <taxon>Dikarya</taxon>
        <taxon>Ascomycota</taxon>
        <taxon>Pezizomycotina</taxon>
        <taxon>Lecanoromycetes</taxon>
        <taxon>OSLEUM clade</taxon>
        <taxon>Lecanoromycetidae</taxon>
        <taxon>Lecanorales</taxon>
        <taxon>Lecanorineae</taxon>
        <taxon>Parmeliaceae</taxon>
        <taxon>Imshaugia</taxon>
    </lineage>
</organism>
<proteinExistence type="predicted"/>
<accession>A0A8H3FAA4</accession>
<feature type="chain" id="PRO_5034245862" evidence="1">
    <location>
        <begin position="22"/>
        <end position="294"/>
    </location>
</feature>
<evidence type="ECO:0000256" key="1">
    <source>
        <dbReference type="SAM" id="SignalP"/>
    </source>
</evidence>
<dbReference type="AlphaFoldDB" id="A0A8H3FAA4"/>
<sequence>MFVVTLPSLAVLLALPTYTLASGIPVVVSPGLNLSSNPNVTAHIPSCTNLTNNAPNPYCYTKLQETAYLTNWNLTSPELCAPDELWSTCYLRSVYGKPGPNCTSLTNSTTTCAQYNCTTLSLSTPLCPEPTPPNSTHNATVATAEAYYGAWSIYALQHHIATWSAALAANTSTAAILAALNPRLPNTATSLLATLIPKYGLNSSINADAALVTLLKLPTGSAVPQLAEGNARLRGESSSLTGPQWQEALVIRLGQVLDLAMRRFETFLGAVKGGAFSAVGLEGVGNLTRSLRDG</sequence>
<protein>
    <submittedName>
        <fullName evidence="2">Uncharacterized protein</fullName>
    </submittedName>
</protein>
<keyword evidence="3" id="KW-1185">Reference proteome</keyword>